<keyword evidence="2 5" id="KW-0862">Zinc</keyword>
<organism evidence="9 10">
    <name type="scientific">Segatella hominis</name>
    <dbReference type="NCBI Taxonomy" id="2518605"/>
    <lineage>
        <taxon>Bacteria</taxon>
        <taxon>Pseudomonadati</taxon>
        <taxon>Bacteroidota</taxon>
        <taxon>Bacteroidia</taxon>
        <taxon>Bacteroidales</taxon>
        <taxon>Prevotellaceae</taxon>
        <taxon>Segatella</taxon>
    </lineage>
</organism>
<dbReference type="InterPro" id="IPR049071">
    <property type="entry name" value="MPI_cupin_dom"/>
</dbReference>
<dbReference type="InterPro" id="IPR011051">
    <property type="entry name" value="RmlC_Cupin_sf"/>
</dbReference>
<feature type="binding site" evidence="5">
    <location>
        <position position="118"/>
    </location>
    <ligand>
        <name>Zn(2+)</name>
        <dbReference type="ChEBI" id="CHEBI:29105"/>
    </ligand>
</feature>
<dbReference type="CDD" id="cd07010">
    <property type="entry name" value="cupin_PMI_type_I_N_bac"/>
    <property type="match status" value="1"/>
</dbReference>
<feature type="domain" description="Phosphomannose isomerase type I catalytic" evidence="7">
    <location>
        <begin position="5"/>
        <end position="118"/>
    </location>
</feature>
<feature type="binding site" evidence="5">
    <location>
        <position position="176"/>
    </location>
    <ligand>
        <name>Zn(2+)</name>
        <dbReference type="ChEBI" id="CHEBI:29105"/>
    </ligand>
</feature>
<dbReference type="GO" id="GO:0004476">
    <property type="term" value="F:mannose-6-phosphate isomerase activity"/>
    <property type="evidence" value="ECO:0007669"/>
    <property type="project" value="InterPro"/>
</dbReference>
<dbReference type="GO" id="GO:0008270">
    <property type="term" value="F:zinc ion binding"/>
    <property type="evidence" value="ECO:0007669"/>
    <property type="project" value="InterPro"/>
</dbReference>
<keyword evidence="9" id="KW-0413">Isomerase</keyword>
<name>A0A4Y8V9L1_9BACT</name>
<sequence length="320" mass="36179">MKPLKFQPLLKSTIWGGSKIIAFKHLDVKQEKVGESWEISGVPGKESIVADGEMQGKSLNEVVKELKGSFLGEENYKRFGNEFPLLIKFIDANNDLSIQVHPNDKIAHKQGKKHGKTEMWYALPSEPDAKLYNGLKMQITPEQYKEMVENDTITDALAQYDVKEGDCFFIPAGRIHAIGTGCFVTEIQQTSDVTYRIYDYKRKDKDGNYRQLHTKEAAECIDYTVQADYRQHYTPMKNEGVGMIECPYFTTAVYDLDEPMTLDYSELDSFVILIGLKGKAKITDNEGNEITLQGGESIVIPASTQTLKVEGTLKFLETYV</sequence>
<comment type="cofactor">
    <cofactor evidence="5">
        <name>Zn(2+)</name>
        <dbReference type="ChEBI" id="CHEBI:29105"/>
    </cofactor>
    <text evidence="5">Binds 1 zinc ion per subunit.</text>
</comment>
<keyword evidence="10" id="KW-1185">Reference proteome</keyword>
<dbReference type="SUPFAM" id="SSF51182">
    <property type="entry name" value="RmlC-like cupins"/>
    <property type="match status" value="1"/>
</dbReference>
<protein>
    <recommendedName>
        <fullName evidence="3">Phosphohexomutase</fullName>
    </recommendedName>
    <alternativeName>
        <fullName evidence="4">Phosphomannose isomerase</fullName>
    </alternativeName>
</protein>
<dbReference type="InterPro" id="IPR046457">
    <property type="entry name" value="PMI_typeI_cat"/>
</dbReference>
<reference evidence="9 10" key="1">
    <citation type="submission" date="2019-02" db="EMBL/GenBank/DDBJ databases">
        <title>Draft Genome Sequence of the Prevotella sp. BCRC 81118, Isolated from Human Feces.</title>
        <authorList>
            <person name="Huang C.-H."/>
        </authorList>
    </citation>
    <scope>NUCLEOTIDE SEQUENCE [LARGE SCALE GENOMIC DNA]</scope>
    <source>
        <strain evidence="9 10">BCRC 81118</strain>
    </source>
</reference>
<evidence type="ECO:0000313" key="9">
    <source>
        <dbReference type="EMBL" id="TFH77825.1"/>
    </source>
</evidence>
<evidence type="ECO:0000259" key="8">
    <source>
        <dbReference type="Pfam" id="PF21621"/>
    </source>
</evidence>
<dbReference type="InterPro" id="IPR014710">
    <property type="entry name" value="RmlC-like_jellyroll"/>
</dbReference>
<evidence type="ECO:0000259" key="7">
    <source>
        <dbReference type="Pfam" id="PF20511"/>
    </source>
</evidence>
<evidence type="ECO:0000256" key="4">
    <source>
        <dbReference type="ARBA" id="ARBA00030762"/>
    </source>
</evidence>
<gene>
    <name evidence="9" type="ORF">EXN75_12240</name>
</gene>
<dbReference type="AlphaFoldDB" id="A0A4Y8V9L1"/>
<dbReference type="GO" id="GO:0005975">
    <property type="term" value="P:carbohydrate metabolic process"/>
    <property type="evidence" value="ECO:0007669"/>
    <property type="project" value="InterPro"/>
</dbReference>
<dbReference type="Pfam" id="PF20511">
    <property type="entry name" value="PMI_typeI_cat"/>
    <property type="match status" value="1"/>
</dbReference>
<dbReference type="PIRSF" id="PIRSF036894">
    <property type="entry name" value="PMI_Firm_short"/>
    <property type="match status" value="1"/>
</dbReference>
<dbReference type="EMBL" id="SGVY01000036">
    <property type="protein sequence ID" value="TFH77825.1"/>
    <property type="molecule type" value="Genomic_DNA"/>
</dbReference>
<evidence type="ECO:0000256" key="1">
    <source>
        <dbReference type="ARBA" id="ARBA00022723"/>
    </source>
</evidence>
<evidence type="ECO:0000313" key="10">
    <source>
        <dbReference type="Proteomes" id="UP000297872"/>
    </source>
</evidence>
<keyword evidence="1 5" id="KW-0479">Metal-binding</keyword>
<feature type="active site" evidence="6">
    <location>
        <position position="196"/>
    </location>
</feature>
<evidence type="ECO:0000256" key="6">
    <source>
        <dbReference type="PIRSR" id="PIRSR036894-2"/>
    </source>
</evidence>
<comment type="caution">
    <text evidence="9">The sequence shown here is derived from an EMBL/GenBank/DDBJ whole genome shotgun (WGS) entry which is preliminary data.</text>
</comment>
<feature type="domain" description="Mannose-6-phosphate isomerase cupin" evidence="8">
    <location>
        <begin position="244"/>
        <end position="319"/>
    </location>
</feature>
<dbReference type="GeneID" id="302996047"/>
<evidence type="ECO:0000256" key="3">
    <source>
        <dbReference type="ARBA" id="ARBA00029741"/>
    </source>
</evidence>
<dbReference type="Gene3D" id="2.60.120.10">
    <property type="entry name" value="Jelly Rolls"/>
    <property type="match status" value="2"/>
</dbReference>
<evidence type="ECO:0000256" key="5">
    <source>
        <dbReference type="PIRSR" id="PIRSR036894-1"/>
    </source>
</evidence>
<dbReference type="InterPro" id="IPR051804">
    <property type="entry name" value="Carb_Metab_Reg_Kinase/Isom"/>
</dbReference>
<dbReference type="Proteomes" id="UP000297872">
    <property type="component" value="Unassembled WGS sequence"/>
</dbReference>
<dbReference type="PANTHER" id="PTHR42742:SF3">
    <property type="entry name" value="FRUCTOKINASE"/>
    <property type="match status" value="1"/>
</dbReference>
<proteinExistence type="predicted"/>
<feature type="binding site" evidence="5">
    <location>
        <position position="101"/>
    </location>
    <ligand>
        <name>Zn(2+)</name>
        <dbReference type="ChEBI" id="CHEBI:29105"/>
    </ligand>
</feature>
<dbReference type="Pfam" id="PF21621">
    <property type="entry name" value="MPI_cupin_dom"/>
    <property type="match status" value="1"/>
</dbReference>
<dbReference type="OrthoDB" id="9808275at2"/>
<dbReference type="InterPro" id="IPR014628">
    <property type="entry name" value="Man6P_isomerase_Firm_short"/>
</dbReference>
<accession>A0A4Y8V9L1</accession>
<dbReference type="PANTHER" id="PTHR42742">
    <property type="entry name" value="TRANSCRIPTIONAL REPRESSOR MPRA"/>
    <property type="match status" value="1"/>
</dbReference>
<dbReference type="RefSeq" id="WP_134844043.1">
    <property type="nucleotide sequence ID" value="NZ_SGVY01000036.1"/>
</dbReference>
<evidence type="ECO:0000256" key="2">
    <source>
        <dbReference type="ARBA" id="ARBA00022833"/>
    </source>
</evidence>